<evidence type="ECO:0000313" key="2">
    <source>
        <dbReference type="Proteomes" id="UP000616724"/>
    </source>
</evidence>
<proteinExistence type="predicted"/>
<organism evidence="1 2">
    <name type="scientific">Planobispora longispora</name>
    <dbReference type="NCBI Taxonomy" id="28887"/>
    <lineage>
        <taxon>Bacteria</taxon>
        <taxon>Bacillati</taxon>
        <taxon>Actinomycetota</taxon>
        <taxon>Actinomycetes</taxon>
        <taxon>Streptosporangiales</taxon>
        <taxon>Streptosporangiaceae</taxon>
        <taxon>Planobispora</taxon>
    </lineage>
</organism>
<accession>A0A8J3RRK4</accession>
<dbReference type="EMBL" id="BOOH01000040">
    <property type="protein sequence ID" value="GIH78582.1"/>
    <property type="molecule type" value="Genomic_DNA"/>
</dbReference>
<gene>
    <name evidence="1" type="ORF">Plo01_50110</name>
</gene>
<dbReference type="Proteomes" id="UP000616724">
    <property type="component" value="Unassembled WGS sequence"/>
</dbReference>
<sequence length="103" mass="11013">MLITMSVPELAQVLFASALQASDDPSPEQARTAIEDRLRICHADLADCLASVAQEAGDHPEAYASRMRWALGMADRVSTAVRPGRMGSVTRTERAGSVCLALV</sequence>
<evidence type="ECO:0000313" key="1">
    <source>
        <dbReference type="EMBL" id="GIH78582.1"/>
    </source>
</evidence>
<reference evidence="1 2" key="1">
    <citation type="submission" date="2021-01" db="EMBL/GenBank/DDBJ databases">
        <title>Whole genome shotgun sequence of Planobispora longispora NBRC 13918.</title>
        <authorList>
            <person name="Komaki H."/>
            <person name="Tamura T."/>
        </authorList>
    </citation>
    <scope>NUCLEOTIDE SEQUENCE [LARGE SCALE GENOMIC DNA]</scope>
    <source>
        <strain evidence="1 2">NBRC 13918</strain>
    </source>
</reference>
<protein>
    <submittedName>
        <fullName evidence="1">Uncharacterized protein</fullName>
    </submittedName>
</protein>
<comment type="caution">
    <text evidence="1">The sequence shown here is derived from an EMBL/GenBank/DDBJ whole genome shotgun (WGS) entry which is preliminary data.</text>
</comment>
<dbReference type="AlphaFoldDB" id="A0A8J3RRK4"/>
<dbReference type="RefSeq" id="WP_203893076.1">
    <property type="nucleotide sequence ID" value="NZ_BOOH01000040.1"/>
</dbReference>
<keyword evidence="2" id="KW-1185">Reference proteome</keyword>
<name>A0A8J3RRK4_9ACTN</name>